<proteinExistence type="predicted"/>
<evidence type="ECO:0000256" key="1">
    <source>
        <dbReference type="SAM" id="MobiDB-lite"/>
    </source>
</evidence>
<dbReference type="AlphaFoldDB" id="A0A9X0UCV3"/>
<dbReference type="EMBL" id="JACOMF010000009">
    <property type="protein sequence ID" value="MBC4015642.1"/>
    <property type="molecule type" value="Genomic_DNA"/>
</dbReference>
<sequence length="180" mass="18210">MAIEANSASWTGQSDHAPKAPQVCGEFHDREKLDEALSRLEGSLFQRADLSVRVPGREDERSDSDRETPVREDDARNLRQLGVGTASAATAMAAAGVVIATGGAALPAVAAAAAAGGATAAAGEAAGAAAAPGGKAPQHQAADVTGTVLMVHADTSEKQAKAEELLQACGATRIWRQDSA</sequence>
<feature type="compositionally biased region" description="Basic and acidic residues" evidence="1">
    <location>
        <begin position="55"/>
        <end position="74"/>
    </location>
</feature>
<evidence type="ECO:0000313" key="2">
    <source>
        <dbReference type="EMBL" id="MBC4015642.1"/>
    </source>
</evidence>
<accession>A0A9X0UCV3</accession>
<dbReference type="RefSeq" id="WP_186770420.1">
    <property type="nucleotide sequence ID" value="NZ_JACOMF010000009.1"/>
</dbReference>
<evidence type="ECO:0000313" key="3">
    <source>
        <dbReference type="Proteomes" id="UP000600101"/>
    </source>
</evidence>
<reference evidence="2" key="1">
    <citation type="submission" date="2020-08" db="EMBL/GenBank/DDBJ databases">
        <authorList>
            <person name="Hu Y."/>
            <person name="Nguyen S.V."/>
            <person name="Li F."/>
            <person name="Fanning S."/>
        </authorList>
    </citation>
    <scope>NUCLEOTIDE SEQUENCE</scope>
    <source>
        <strain evidence="2">SYSU D8009</strain>
    </source>
</reference>
<feature type="region of interest" description="Disordered" evidence="1">
    <location>
        <begin position="1"/>
        <end position="22"/>
    </location>
</feature>
<feature type="region of interest" description="Disordered" evidence="1">
    <location>
        <begin position="48"/>
        <end position="74"/>
    </location>
</feature>
<keyword evidence="3" id="KW-1185">Reference proteome</keyword>
<feature type="compositionally biased region" description="Polar residues" evidence="1">
    <location>
        <begin position="1"/>
        <end position="14"/>
    </location>
</feature>
<gene>
    <name evidence="2" type="ORF">H7965_09900</name>
</gene>
<organism evidence="2 3">
    <name type="scientific">Siccirubricoccus deserti</name>
    <dbReference type="NCBI Taxonomy" id="2013562"/>
    <lineage>
        <taxon>Bacteria</taxon>
        <taxon>Pseudomonadati</taxon>
        <taxon>Pseudomonadota</taxon>
        <taxon>Alphaproteobacteria</taxon>
        <taxon>Acetobacterales</taxon>
        <taxon>Roseomonadaceae</taxon>
        <taxon>Siccirubricoccus</taxon>
    </lineage>
</organism>
<protein>
    <submittedName>
        <fullName evidence="2">Uncharacterized protein</fullName>
    </submittedName>
</protein>
<comment type="caution">
    <text evidence="2">The sequence shown here is derived from an EMBL/GenBank/DDBJ whole genome shotgun (WGS) entry which is preliminary data.</text>
</comment>
<dbReference type="Proteomes" id="UP000600101">
    <property type="component" value="Unassembled WGS sequence"/>
</dbReference>
<name>A0A9X0UCV3_9PROT</name>